<dbReference type="OMA" id="IQRARQC"/>
<evidence type="ECO:0000313" key="2">
    <source>
        <dbReference type="EMBL" id="EFI97611.1"/>
    </source>
</evidence>
<evidence type="ECO:0000256" key="1">
    <source>
        <dbReference type="SAM" id="Coils"/>
    </source>
</evidence>
<evidence type="ECO:0000313" key="3">
    <source>
        <dbReference type="Proteomes" id="UP000007431"/>
    </source>
</evidence>
<dbReference type="VEuPathDB" id="FungiDB:SCHCODRAFT_02746219"/>
<dbReference type="KEGG" id="scm:SCHCO_02746219"/>
<keyword evidence="3" id="KW-1185">Reference proteome</keyword>
<dbReference type="Proteomes" id="UP000007431">
    <property type="component" value="Unassembled WGS sequence"/>
</dbReference>
<protein>
    <recommendedName>
        <fullName evidence="4">F-box domain-containing protein</fullName>
    </recommendedName>
</protein>
<evidence type="ECO:0008006" key="4">
    <source>
        <dbReference type="Google" id="ProtNLM"/>
    </source>
</evidence>
<proteinExistence type="predicted"/>
<name>D8Q303_SCHCM</name>
<dbReference type="OrthoDB" id="2269034at2759"/>
<dbReference type="HOGENOM" id="CLU_554496_0_0_1"/>
<dbReference type="EMBL" id="GL377305">
    <property type="protein sequence ID" value="EFI97611.1"/>
    <property type="molecule type" value="Genomic_DNA"/>
</dbReference>
<organism evidence="3">
    <name type="scientific">Schizophyllum commune (strain H4-8 / FGSC 9210)</name>
    <name type="common">Split gill fungus</name>
    <dbReference type="NCBI Taxonomy" id="578458"/>
    <lineage>
        <taxon>Eukaryota</taxon>
        <taxon>Fungi</taxon>
        <taxon>Dikarya</taxon>
        <taxon>Basidiomycota</taxon>
        <taxon>Agaricomycotina</taxon>
        <taxon>Agaricomycetes</taxon>
        <taxon>Agaricomycetidae</taxon>
        <taxon>Agaricales</taxon>
        <taxon>Schizophyllaceae</taxon>
        <taxon>Schizophyllum</taxon>
    </lineage>
</organism>
<dbReference type="InParanoid" id="D8Q303"/>
<dbReference type="AlphaFoldDB" id="D8Q303"/>
<keyword evidence="1" id="KW-0175">Coiled coil</keyword>
<feature type="non-terminal residue" evidence="2">
    <location>
        <position position="459"/>
    </location>
</feature>
<reference evidence="2 3" key="1">
    <citation type="journal article" date="2010" name="Nat. Biotechnol.">
        <title>Genome sequence of the model mushroom Schizophyllum commune.</title>
        <authorList>
            <person name="Ohm R.A."/>
            <person name="de Jong J.F."/>
            <person name="Lugones L.G."/>
            <person name="Aerts A."/>
            <person name="Kothe E."/>
            <person name="Stajich J.E."/>
            <person name="de Vries R.P."/>
            <person name="Record E."/>
            <person name="Levasseur A."/>
            <person name="Baker S.E."/>
            <person name="Bartholomew K.A."/>
            <person name="Coutinho P.M."/>
            <person name="Erdmann S."/>
            <person name="Fowler T.J."/>
            <person name="Gathman A.C."/>
            <person name="Lombard V."/>
            <person name="Henrissat B."/>
            <person name="Knabe N."/>
            <person name="Kuees U."/>
            <person name="Lilly W.W."/>
            <person name="Lindquist E."/>
            <person name="Lucas S."/>
            <person name="Magnuson J.K."/>
            <person name="Piumi F."/>
            <person name="Raudaskoski M."/>
            <person name="Salamov A."/>
            <person name="Schmutz J."/>
            <person name="Schwarze F.W.M.R."/>
            <person name="vanKuyk P.A."/>
            <person name="Horton J.S."/>
            <person name="Grigoriev I.V."/>
            <person name="Woesten H.A.B."/>
        </authorList>
    </citation>
    <scope>NUCLEOTIDE SEQUENCE [LARGE SCALE GENOMIC DNA]</scope>
    <source>
        <strain evidence="3">H4-8 / FGSC 9210</strain>
    </source>
</reference>
<gene>
    <name evidence="2" type="ORF">SCHCODRAFT_107660</name>
</gene>
<dbReference type="GeneID" id="9595159"/>
<dbReference type="RefSeq" id="XP_003032514.1">
    <property type="nucleotide sequence ID" value="XM_003032468.1"/>
</dbReference>
<sequence length="459" mass="52957">MTLASTCSLPLCSSCTRSIQHNPSYTPSPQLNEALRRGCVPADDSLLDRIARAKDAEQQADEIGQELERLEALAETLRMRQRELSQFSAQQHGLMTPIRRLPVELLEIILRCACVDDIVEFPFSPRTVSAHAINGVCHLWRSIIQDSGLLWSAKIRIDGFRPFADDRQDRDARLFRRVLGRYCRQSAPGPLSVELLGDPRDIWASCLNDNLRAALEVIFRFLPRWRTAILSKHMVDYLHTYLKANRIKRRPEMLEAVEVARAAPTSRCRVKVFANATRLRSWTQHIDHCRFRLPYAQLTYLHTSWLSSLTVWEILQRCRGLEELRLSVYIEPSVERWRLPKFSLPRLKRLVMTADDPYSISDLFPVLDVPLLEDLCLNRANWPGEEYPAIDDAWDWPEQECHDFLTRSGCNLRKFELNYVRISEVTLWRLRERLPSATQLVAMHTQGLSVQGQSSQASG</sequence>
<feature type="coiled-coil region" evidence="1">
    <location>
        <begin position="53"/>
        <end position="80"/>
    </location>
</feature>
<accession>D8Q303</accession>